<organism evidence="2">
    <name type="scientific">marine sediment metagenome</name>
    <dbReference type="NCBI Taxonomy" id="412755"/>
    <lineage>
        <taxon>unclassified sequences</taxon>
        <taxon>metagenomes</taxon>
        <taxon>ecological metagenomes</taxon>
    </lineage>
</organism>
<name>A0A0F9TST4_9ZZZZ</name>
<evidence type="ECO:0000313" key="2">
    <source>
        <dbReference type="EMBL" id="KKN44428.1"/>
    </source>
</evidence>
<dbReference type="EMBL" id="LAZR01001452">
    <property type="protein sequence ID" value="KKN44428.1"/>
    <property type="molecule type" value="Genomic_DNA"/>
</dbReference>
<feature type="region of interest" description="Disordered" evidence="1">
    <location>
        <begin position="574"/>
        <end position="597"/>
    </location>
</feature>
<protein>
    <submittedName>
        <fullName evidence="2">Uncharacterized protein</fullName>
    </submittedName>
</protein>
<reference evidence="2" key="1">
    <citation type="journal article" date="2015" name="Nature">
        <title>Complex archaea that bridge the gap between prokaryotes and eukaryotes.</title>
        <authorList>
            <person name="Spang A."/>
            <person name="Saw J.H."/>
            <person name="Jorgensen S.L."/>
            <person name="Zaremba-Niedzwiedzka K."/>
            <person name="Martijn J."/>
            <person name="Lind A.E."/>
            <person name="van Eijk R."/>
            <person name="Schleper C."/>
            <person name="Guy L."/>
            <person name="Ettema T.J."/>
        </authorList>
    </citation>
    <scope>NUCLEOTIDE SEQUENCE</scope>
</reference>
<sequence>MCPVPYRSFRSPDQTLRSLDHEKRRKKMFDFMQPQAVQGLDNFVSSQQIPGTMGPPLPGQQLLTPQALSGIPTMQRPSFQGGATIQERLPRPEPEPQPDILQETGRERGLNVYRSMRPDLDDLLRARGIKPEHFLKLDSSGKTELLFPEEFAKDGLFAVQDFEKKEQVALQQDVPEGPGAKGLLPLAGLVEETGREIGAVATGGIRVAGEQALTGAGFDVPQPATEQLKEGGLTGLIEAGEEVAVDVPKVGPLGAPDVLNPLNWIALPIIDPAVAKALSLTVKGGTRLARPAVEAIAKRVARLAADPAAEPAAREGAQRLAPRLQELLQSERGAAQLGPEDAARAAEEALPATIVLNEKLGIRVPRKFPGARTDITPEETAYYVLDDGMAVTFNTSKSPGNLLDFGKIEVDIRQLEKPSGKGLRNTQELIERVRELNPEFPIEARILNDRLAKIMEKRYGAKPGLSGRTRIPPLAEAAQPAVRAGAGSRLGLGGPGPPETQAGVPDFLSPEGEAAGLAREARLAEEAPRPVLGVLDEQVVKDGQRLRVNDIVDREIEKAAALSDQRRRQQITREIGGDFPERLPRERRQPITDDDAVGDALERLSGQPDRAIPLTVRTRHPQLQQYLDTQDSALVAREQSGERLKFVSKAVKDGIQPEAELVRATAQRDAARQAVKDARLALNEANVRVGVEDMSARARTLGADDAHVDVLEAGYRDAAELINSNEPLLNASELRQRVARVAAAVQGTPPGQVGHMAQQRHIVHSALSRLTADQVDKLGRTLDTLLVRDAKNVTYRGPAKYAELVESLKGTIDEKVLLMTHPDWFDGVSRELKESILESNVLGLSKVNAAKAWGYPIEAIDDLYLEQMWDIPRGQLEAVVPRFRGKVSVAKERMFNDPIEGLVEGYRFKDMTVGEIVEHSFGLLDTAAADAYLRRLVLERFGVRGTRTVASGYREFAHPMYRGWSGPSAVTNAVDQLYNPAGVPGLAGAADVAAASKGTVFGLMDIGVFGTHMLDTVLTGGPRLLAASINRGLRTLNLPHAPIWAGDTQALGPVVNAQLAGVNQSLGPSAIKLKGGTLVQYMPLAGKAVDKPISAAIDRLARIQFSGILRPLRNLLYEGNLLTLHLTGSDVQKAAVKRIAGDGANAWTGASRGAMTPGRRQAENTLLTSAQMGRSEMARLGQIAKALTPAATREERVLAAVTLASFAGMVYGVGSAINMAFGNGPVEFDPRKGDWASIEVAGHKVPLVARRSLIRAMAKSFDVIVDEEKREPGAVPRIWSQFAVAKFNPVTAPAQSALGVGFEPGTGRFEVGGLSPKGRLLNMAPLPPIAETAITEPRQRTSPVGMGLEFTGFGVFPKPGGELLEEARKREMEKVGFTGNWEQFKADFPAEAARASESEAVQSAIDIIGQDAPETEESRAFAFSENLRNVNAEAQQQDDVRLNRGAMNGEIWKDGLRDRQKALFDQREAIYEFSGIKFDETEPTKGTPGAALKDYFDIDIDTYTDQQSGEVEWDGFFAAKKAALQPLTAKERRELERDVIHKFDTPTVREFRKAKDVVNEVFEIPKYKGLTLAQGEQVEEFIGRGGTVEVFQLEYERETGRPLERPRAILRLLRSGAVKSEELERFIRKHFVSRPDLPSYLKRPEPVSPERDALILENQALLAKFYPELVQNMLNRSQEAQLGEAAFERLTPAR</sequence>
<evidence type="ECO:0000256" key="1">
    <source>
        <dbReference type="SAM" id="MobiDB-lite"/>
    </source>
</evidence>
<feature type="region of interest" description="Disordered" evidence="1">
    <location>
        <begin position="87"/>
        <end position="106"/>
    </location>
</feature>
<accession>A0A0F9TST4</accession>
<proteinExistence type="predicted"/>
<feature type="compositionally biased region" description="Basic and acidic residues" evidence="1">
    <location>
        <begin position="575"/>
        <end position="591"/>
    </location>
</feature>
<comment type="caution">
    <text evidence="2">The sequence shown here is derived from an EMBL/GenBank/DDBJ whole genome shotgun (WGS) entry which is preliminary data.</text>
</comment>
<gene>
    <name evidence="2" type="ORF">LCGC14_0693090</name>
</gene>